<evidence type="ECO:0000313" key="3">
    <source>
        <dbReference type="Proteomes" id="UP001333102"/>
    </source>
</evidence>
<comment type="similarity">
    <text evidence="1">Belongs to the peptidase S58 family.</text>
</comment>
<dbReference type="PANTHER" id="PTHR36512">
    <property type="entry name" value="D-AMINOPEPTIDASE"/>
    <property type="match status" value="1"/>
</dbReference>
<dbReference type="EMBL" id="CP141614">
    <property type="protein sequence ID" value="WRP15977.1"/>
    <property type="molecule type" value="Genomic_DNA"/>
</dbReference>
<dbReference type="PANTHER" id="PTHR36512:SF3">
    <property type="entry name" value="BLR5678 PROTEIN"/>
    <property type="match status" value="1"/>
</dbReference>
<proteinExistence type="inferred from homology"/>
<evidence type="ECO:0000256" key="1">
    <source>
        <dbReference type="ARBA" id="ARBA00007068"/>
    </source>
</evidence>
<name>A0ABZ1BT65_9FIRM</name>
<dbReference type="InterPro" id="IPR016117">
    <property type="entry name" value="ArgJ-like_dom_sf"/>
</dbReference>
<gene>
    <name evidence="2" type="ORF">VLY81_11430</name>
</gene>
<evidence type="ECO:0000313" key="2">
    <source>
        <dbReference type="EMBL" id="WRP15977.1"/>
    </source>
</evidence>
<dbReference type="Proteomes" id="UP001333102">
    <property type="component" value="Chromosome"/>
</dbReference>
<sequence>MLATLEGLPGLFIGHWTDAEAATGCTVLLFPRGAAAGVDVRGGAPGTRETDVLTAGNLVDRIHAVLLTGGSAYGLDAASGVMAWCEEQGVGFETPAGRVPIVVAAVLYDLDLGDPSRRPGPAEGRAACRAATSSHPASAAAMLGNVGAGAGATVGKRAGPAHRMKGGLGVAWGRLASGEAMAAVVAVNAVGDVVDPRTGEWLAGAYDRERRRPLPEWGATASPPLGPGQATTLACVVTALPVEGPDLTKVATMAHDGIARAVRPSHTLFDGDAVFAVSVGEGPRYGGLPRAVAVSQAGALAADLVAEAIVAAVRSARGVAGVPSMSDIRAAQTR</sequence>
<organism evidence="2 3">
    <name type="scientific">Geochorda subterranea</name>
    <dbReference type="NCBI Taxonomy" id="3109564"/>
    <lineage>
        <taxon>Bacteria</taxon>
        <taxon>Bacillati</taxon>
        <taxon>Bacillota</taxon>
        <taxon>Limnochordia</taxon>
        <taxon>Limnochordales</taxon>
        <taxon>Geochordaceae</taxon>
        <taxon>Geochorda</taxon>
    </lineage>
</organism>
<accession>A0ABZ1BT65</accession>
<dbReference type="CDD" id="cd02252">
    <property type="entry name" value="nylC_like"/>
    <property type="match status" value="1"/>
</dbReference>
<reference evidence="3" key="1">
    <citation type="submission" date="2023-12" db="EMBL/GenBank/DDBJ databases">
        <title>Novel isolates from deep terrestrial aquifers shed light on the physiology and ecology of the class Limnochordia.</title>
        <authorList>
            <person name="Karnachuk O.V."/>
            <person name="Lukina A.P."/>
            <person name="Avakyan M.R."/>
            <person name="Kadnikov V."/>
            <person name="Begmatov S."/>
            <person name="Beletsky A.V."/>
            <person name="Mardanov A.V."/>
            <person name="Ravin N.V."/>
        </authorList>
    </citation>
    <scope>NUCLEOTIDE SEQUENCE [LARGE SCALE GENOMIC DNA]</scope>
    <source>
        <strain evidence="3">LN</strain>
    </source>
</reference>
<dbReference type="Gene3D" id="3.60.70.12">
    <property type="entry name" value="L-amino peptidase D-ALA esterase/amidase"/>
    <property type="match status" value="1"/>
</dbReference>
<dbReference type="Pfam" id="PF03576">
    <property type="entry name" value="Peptidase_S58"/>
    <property type="match status" value="1"/>
</dbReference>
<protein>
    <submittedName>
        <fullName evidence="2">P1 family peptidase</fullName>
    </submittedName>
</protein>
<dbReference type="InterPro" id="IPR005321">
    <property type="entry name" value="Peptidase_S58_DmpA"/>
</dbReference>
<dbReference type="SUPFAM" id="SSF56266">
    <property type="entry name" value="DmpA/ArgJ-like"/>
    <property type="match status" value="1"/>
</dbReference>
<keyword evidence="3" id="KW-1185">Reference proteome</keyword>